<dbReference type="NCBIfam" id="TIGR02937">
    <property type="entry name" value="sigma70-ECF"/>
    <property type="match status" value="1"/>
</dbReference>
<gene>
    <name evidence="7" type="ORF">HMPREF0446_00821</name>
</gene>
<keyword evidence="2" id="KW-0805">Transcription regulation</keyword>
<dbReference type="OrthoDB" id="1767844at2"/>
<dbReference type="InterPro" id="IPR014284">
    <property type="entry name" value="RNA_pol_sigma-70_dom"/>
</dbReference>
<evidence type="ECO:0000256" key="1">
    <source>
        <dbReference type="ARBA" id="ARBA00010641"/>
    </source>
</evidence>
<protein>
    <submittedName>
        <fullName evidence="7">Sigma-70 family RNA polymerase sigma factor</fullName>
    </submittedName>
</protein>
<evidence type="ECO:0000259" key="6">
    <source>
        <dbReference type="Pfam" id="PF04542"/>
    </source>
</evidence>
<evidence type="ECO:0000313" key="7">
    <source>
        <dbReference type="EMBL" id="EEW93939.1"/>
    </source>
</evidence>
<name>D0BLI6_9LACT</name>
<dbReference type="HOGENOM" id="CLU_1445775_0_0_9"/>
<dbReference type="InterPro" id="IPR013325">
    <property type="entry name" value="RNA_pol_sigma_r2"/>
</dbReference>
<keyword evidence="5" id="KW-0804">Transcription</keyword>
<dbReference type="GO" id="GO:0006352">
    <property type="term" value="P:DNA-templated transcription initiation"/>
    <property type="evidence" value="ECO:0007669"/>
    <property type="project" value="InterPro"/>
</dbReference>
<keyword evidence="4" id="KW-0238">DNA-binding</keyword>
<keyword evidence="3" id="KW-0731">Sigma factor</keyword>
<dbReference type="Proteomes" id="UP000002939">
    <property type="component" value="Unassembled WGS sequence"/>
</dbReference>
<evidence type="ECO:0000313" key="8">
    <source>
        <dbReference type="Proteomes" id="UP000002939"/>
    </source>
</evidence>
<evidence type="ECO:0000256" key="3">
    <source>
        <dbReference type="ARBA" id="ARBA00023082"/>
    </source>
</evidence>
<dbReference type="EMBL" id="ACRF02000007">
    <property type="protein sequence ID" value="EEW93939.1"/>
    <property type="molecule type" value="Genomic_DNA"/>
</dbReference>
<dbReference type="PANTHER" id="PTHR43133">
    <property type="entry name" value="RNA POLYMERASE ECF-TYPE SIGMA FACTO"/>
    <property type="match status" value="1"/>
</dbReference>
<keyword evidence="8" id="KW-1185">Reference proteome</keyword>
<dbReference type="PANTHER" id="PTHR43133:SF8">
    <property type="entry name" value="RNA POLYMERASE SIGMA FACTOR HI_1459-RELATED"/>
    <property type="match status" value="1"/>
</dbReference>
<dbReference type="STRING" id="626369.HMPREF0446_00821"/>
<proteinExistence type="inferred from homology"/>
<reference evidence="7" key="2">
    <citation type="submission" date="2011-10" db="EMBL/GenBank/DDBJ databases">
        <title>The Genome Sequence of Granulicatella elegans ATCC 700633.</title>
        <authorList>
            <consortium name="The Broad Institute Genome Sequencing Platform"/>
            <consortium name="The Broad Institute Genome Sequencing Center for Infectious Disease"/>
            <person name="Earl A."/>
            <person name="Ward D."/>
            <person name="Feldgarden M."/>
            <person name="Gevers D."/>
            <person name="Sibley C.D."/>
            <person name="Field T.R."/>
            <person name="Grinwis M."/>
            <person name="Eshaghurshan C.S."/>
            <person name="Surette M.G."/>
            <person name="Young S.K."/>
            <person name="Zeng Q."/>
            <person name="Gargeya S."/>
            <person name="Fitzgerald M."/>
            <person name="Haas B."/>
            <person name="Abouelleil A."/>
            <person name="Alvarado L."/>
            <person name="Arachchi H.M."/>
            <person name="Berlin A."/>
            <person name="Brown A."/>
            <person name="Chapman S.B."/>
            <person name="Chen Z."/>
            <person name="Dunbar C."/>
            <person name="Freedman E."/>
            <person name="Gearin G."/>
            <person name="Goldberg J."/>
            <person name="Griggs A."/>
            <person name="Gujja S."/>
            <person name="Heiman D."/>
            <person name="Howarth C."/>
            <person name="Larson L."/>
            <person name="Lui A."/>
            <person name="MacDonald P.J.P."/>
            <person name="Montmayeur A."/>
            <person name="Murphy C."/>
            <person name="Neiman D."/>
            <person name="Pearson M."/>
            <person name="Priest M."/>
            <person name="Roberts A."/>
            <person name="Saif S."/>
            <person name="Shea T."/>
            <person name="Shenoy N."/>
            <person name="Sisk P."/>
            <person name="Stolte C."/>
            <person name="Sykes S."/>
            <person name="Wortman J."/>
            <person name="Nusbaum C."/>
            <person name="Birren B."/>
        </authorList>
    </citation>
    <scope>NUCLEOTIDE SEQUENCE [LARGE SCALE GENOMIC DNA]</scope>
    <source>
        <strain evidence="7">ATCC 700633</strain>
    </source>
</reference>
<sequence length="187" mass="22630">MCSIEKLVMRIQNGEDEEAFVLLENKIKPLMHMMYYRHFYYCVELEDFIQEASFLLFYAAQKFDFQKGKSFLAYYRKSLKNYAIQLVRREHRESVVPEKYLCKYDISNIKFNISVEEEFLLKEEMPKYWHSLSAFEKAVFYFYTSGYSFEEIAEKSNKSVAAIKSAFHRCHKKFKLFYESIHKDKAY</sequence>
<dbReference type="InterPro" id="IPR007627">
    <property type="entry name" value="RNA_pol_sigma70_r2"/>
</dbReference>
<organism evidence="7 8">
    <name type="scientific">Granulicatella elegans ATCC 700633</name>
    <dbReference type="NCBI Taxonomy" id="626369"/>
    <lineage>
        <taxon>Bacteria</taxon>
        <taxon>Bacillati</taxon>
        <taxon>Bacillota</taxon>
        <taxon>Bacilli</taxon>
        <taxon>Lactobacillales</taxon>
        <taxon>Carnobacteriaceae</taxon>
        <taxon>Granulicatella</taxon>
    </lineage>
</organism>
<dbReference type="Gene3D" id="1.10.1740.10">
    <property type="match status" value="1"/>
</dbReference>
<dbReference type="eggNOG" id="COG1595">
    <property type="taxonomic scope" value="Bacteria"/>
</dbReference>
<dbReference type="Pfam" id="PF04542">
    <property type="entry name" value="Sigma70_r2"/>
    <property type="match status" value="1"/>
</dbReference>
<evidence type="ECO:0000256" key="4">
    <source>
        <dbReference type="ARBA" id="ARBA00023125"/>
    </source>
</evidence>
<comment type="similarity">
    <text evidence="1">Belongs to the sigma-70 factor family. ECF subfamily.</text>
</comment>
<dbReference type="GO" id="GO:0016987">
    <property type="term" value="F:sigma factor activity"/>
    <property type="evidence" value="ECO:0007669"/>
    <property type="project" value="UniProtKB-KW"/>
</dbReference>
<dbReference type="InterPro" id="IPR013324">
    <property type="entry name" value="RNA_pol_sigma_r3/r4-like"/>
</dbReference>
<evidence type="ECO:0000256" key="5">
    <source>
        <dbReference type="ARBA" id="ARBA00023163"/>
    </source>
</evidence>
<feature type="domain" description="RNA polymerase sigma-70 region 2" evidence="6">
    <location>
        <begin position="32"/>
        <end position="92"/>
    </location>
</feature>
<dbReference type="InterPro" id="IPR039425">
    <property type="entry name" value="RNA_pol_sigma-70-like"/>
</dbReference>
<dbReference type="AlphaFoldDB" id="D0BLI6"/>
<evidence type="ECO:0000256" key="2">
    <source>
        <dbReference type="ARBA" id="ARBA00023015"/>
    </source>
</evidence>
<dbReference type="SUPFAM" id="SSF88659">
    <property type="entry name" value="Sigma3 and sigma4 domains of RNA polymerase sigma factors"/>
    <property type="match status" value="1"/>
</dbReference>
<accession>D0BLI6</accession>
<dbReference type="SUPFAM" id="SSF88946">
    <property type="entry name" value="Sigma2 domain of RNA polymerase sigma factors"/>
    <property type="match status" value="1"/>
</dbReference>
<dbReference type="GO" id="GO:0003677">
    <property type="term" value="F:DNA binding"/>
    <property type="evidence" value="ECO:0007669"/>
    <property type="project" value="UniProtKB-KW"/>
</dbReference>
<reference evidence="7" key="1">
    <citation type="submission" date="2009-09" db="EMBL/GenBank/DDBJ databases">
        <authorList>
            <consortium name="The Broad Institute Genome Sequencing Platform"/>
            <person name="Ward D."/>
            <person name="Feldgarden M."/>
            <person name="Earl A."/>
            <person name="Young S.K."/>
            <person name="Zeng Q."/>
            <person name="Koehrsen M."/>
            <person name="Alvarado L."/>
            <person name="Berlin A."/>
            <person name="Bochicchio J."/>
            <person name="Borenstein D."/>
            <person name="Chapman S.B."/>
            <person name="Chen Z."/>
            <person name="Engels R."/>
            <person name="Freedman E."/>
            <person name="Gellesch M."/>
            <person name="Goldberg J."/>
            <person name="Griggs A."/>
            <person name="Gujja S."/>
            <person name="Heilman E."/>
            <person name="Heiman D."/>
            <person name="Hepburn T."/>
            <person name="Howarth C."/>
            <person name="Jen D."/>
            <person name="Larson L."/>
            <person name="Lewis B."/>
            <person name="Mehta T."/>
            <person name="Park D."/>
            <person name="Pearson M."/>
            <person name="Roberts A."/>
            <person name="Saif S."/>
            <person name="Shea T."/>
            <person name="Shenoy N."/>
            <person name="Sisk P."/>
            <person name="Stolte C."/>
            <person name="Sykes S."/>
            <person name="Thomson T."/>
            <person name="Walk T."/>
            <person name="White J."/>
            <person name="Yandava C."/>
            <person name="Sibley C.D."/>
            <person name="Field T.R."/>
            <person name="Grinwis M."/>
            <person name="Eshaghurshan C.S."/>
            <person name="Surette M.G."/>
            <person name="Haas B."/>
            <person name="Nusbaum C."/>
            <person name="Birren B."/>
        </authorList>
    </citation>
    <scope>NUCLEOTIDE SEQUENCE [LARGE SCALE GENOMIC DNA]</scope>
    <source>
        <strain evidence="7">ATCC 700633</strain>
    </source>
</reference>
<comment type="caution">
    <text evidence="7">The sequence shown here is derived from an EMBL/GenBank/DDBJ whole genome shotgun (WGS) entry which is preliminary data.</text>
</comment>
<dbReference type="RefSeq" id="WP_006703094.1">
    <property type="nucleotide sequence ID" value="NZ_KI391971.1"/>
</dbReference>